<dbReference type="AlphaFoldDB" id="A0A7I8WTY8"/>
<accession>A0A7I8WTY8</accession>
<comment type="caution">
    <text evidence="2">The sequence shown here is derived from an EMBL/GenBank/DDBJ whole genome shotgun (WGS) entry which is preliminary data.</text>
</comment>
<reference evidence="2" key="1">
    <citation type="submission" date="2020-09" db="EMBL/GenBank/DDBJ databases">
        <authorList>
            <person name="Kikuchi T."/>
        </authorList>
    </citation>
    <scope>NUCLEOTIDE SEQUENCE</scope>
    <source>
        <strain evidence="2">Ka4C1</strain>
    </source>
</reference>
<dbReference type="Proteomes" id="UP000582659">
    <property type="component" value="Unassembled WGS sequence"/>
</dbReference>
<evidence type="ECO:0000313" key="2">
    <source>
        <dbReference type="EMBL" id="CAD5226840.1"/>
    </source>
</evidence>
<protein>
    <submittedName>
        <fullName evidence="2">(pine wood nematode) hypothetical protein</fullName>
    </submittedName>
</protein>
<evidence type="ECO:0000313" key="3">
    <source>
        <dbReference type="Proteomes" id="UP000659654"/>
    </source>
</evidence>
<feature type="region of interest" description="Disordered" evidence="1">
    <location>
        <begin position="87"/>
        <end position="108"/>
    </location>
</feature>
<organism evidence="2 3">
    <name type="scientific">Bursaphelenchus xylophilus</name>
    <name type="common">Pinewood nematode worm</name>
    <name type="synonym">Aphelenchoides xylophilus</name>
    <dbReference type="NCBI Taxonomy" id="6326"/>
    <lineage>
        <taxon>Eukaryota</taxon>
        <taxon>Metazoa</taxon>
        <taxon>Ecdysozoa</taxon>
        <taxon>Nematoda</taxon>
        <taxon>Chromadorea</taxon>
        <taxon>Rhabditida</taxon>
        <taxon>Tylenchina</taxon>
        <taxon>Tylenchomorpha</taxon>
        <taxon>Aphelenchoidea</taxon>
        <taxon>Aphelenchoididae</taxon>
        <taxon>Bursaphelenchus</taxon>
    </lineage>
</organism>
<dbReference type="Proteomes" id="UP000659654">
    <property type="component" value="Unassembled WGS sequence"/>
</dbReference>
<dbReference type="EMBL" id="CAJFDI010000004">
    <property type="protein sequence ID" value="CAD5226840.1"/>
    <property type="molecule type" value="Genomic_DNA"/>
</dbReference>
<keyword evidence="3" id="KW-1185">Reference proteome</keyword>
<gene>
    <name evidence="2" type="ORF">BXYJ_LOCUS9385</name>
</gene>
<proteinExistence type="predicted"/>
<evidence type="ECO:0000256" key="1">
    <source>
        <dbReference type="SAM" id="MobiDB-lite"/>
    </source>
</evidence>
<sequence length="108" mass="12715">MPKNCLISLQKVQAFETFLERRNVFLPWIDQNERSRTYIIAFPCREHASLKKIHPQKMYKHARSTTGLLKDPFAYFCESRSIRSNNIHLRPPTEATNAPSKNLRSFVH</sequence>
<name>A0A7I8WTY8_BURXY</name>
<feature type="compositionally biased region" description="Polar residues" evidence="1">
    <location>
        <begin position="94"/>
        <end position="108"/>
    </location>
</feature>
<dbReference type="EMBL" id="CAJFCV020000004">
    <property type="protein sequence ID" value="CAG9116358.1"/>
    <property type="molecule type" value="Genomic_DNA"/>
</dbReference>